<dbReference type="PANTHER" id="PTHR20765:SF1">
    <property type="entry name" value="EQUILIBRATIVE NUCLEOBASE TRANSPORTER 1"/>
    <property type="match status" value="1"/>
</dbReference>
<feature type="transmembrane region" description="Helical" evidence="1">
    <location>
        <begin position="157"/>
        <end position="176"/>
    </location>
</feature>
<feature type="transmembrane region" description="Helical" evidence="1">
    <location>
        <begin position="188"/>
        <end position="206"/>
    </location>
</feature>
<evidence type="ECO:0000256" key="1">
    <source>
        <dbReference type="SAM" id="Phobius"/>
    </source>
</evidence>
<dbReference type="Gene3D" id="1.20.1250.20">
    <property type="entry name" value="MFS general substrate transporter like domains"/>
    <property type="match status" value="1"/>
</dbReference>
<dbReference type="GO" id="GO:0022857">
    <property type="term" value="F:transmembrane transporter activity"/>
    <property type="evidence" value="ECO:0007669"/>
    <property type="project" value="InterPro"/>
</dbReference>
<dbReference type="SUPFAM" id="SSF103473">
    <property type="entry name" value="MFS general substrate transporter"/>
    <property type="match status" value="1"/>
</dbReference>
<organism evidence="2">
    <name type="scientific">Phallusia mammillata</name>
    <dbReference type="NCBI Taxonomy" id="59560"/>
    <lineage>
        <taxon>Eukaryota</taxon>
        <taxon>Metazoa</taxon>
        <taxon>Chordata</taxon>
        <taxon>Tunicata</taxon>
        <taxon>Ascidiacea</taxon>
        <taxon>Phlebobranchia</taxon>
        <taxon>Ascidiidae</taxon>
        <taxon>Phallusia</taxon>
    </lineage>
</organism>
<feature type="transmembrane region" description="Helical" evidence="1">
    <location>
        <begin position="320"/>
        <end position="346"/>
    </location>
</feature>
<gene>
    <name evidence="2" type="primary">Slc43a3-002</name>
</gene>
<feature type="transmembrane region" description="Helical" evidence="1">
    <location>
        <begin position="442"/>
        <end position="466"/>
    </location>
</feature>
<dbReference type="InterPro" id="IPR011701">
    <property type="entry name" value="MFS"/>
</dbReference>
<dbReference type="InterPro" id="IPR027197">
    <property type="entry name" value="SLC43A3"/>
</dbReference>
<accession>A0A6F9DTE2</accession>
<dbReference type="AlphaFoldDB" id="A0A6F9DTE2"/>
<keyword evidence="1" id="KW-0472">Membrane</keyword>
<dbReference type="EMBL" id="LR790421">
    <property type="protein sequence ID" value="CAB3266283.1"/>
    <property type="molecule type" value="mRNA"/>
</dbReference>
<feature type="transmembrane region" description="Helical" evidence="1">
    <location>
        <begin position="12"/>
        <end position="29"/>
    </location>
</feature>
<dbReference type="InterPro" id="IPR036259">
    <property type="entry name" value="MFS_trans_sf"/>
</dbReference>
<evidence type="ECO:0000313" key="2">
    <source>
        <dbReference type="EMBL" id="CAB3266283.1"/>
    </source>
</evidence>
<protein>
    <submittedName>
        <fullName evidence="2">Solute carrier family 43 member 3-like</fullName>
    </submittedName>
</protein>
<dbReference type="Pfam" id="PF07690">
    <property type="entry name" value="MFS_1"/>
    <property type="match status" value="1"/>
</dbReference>
<name>A0A6F9DTE2_9ASCI</name>
<proteinExistence type="evidence at transcript level"/>
<dbReference type="PANTHER" id="PTHR20765">
    <property type="entry name" value="SOLUTE CARRIER FAMILY 43 MEMBER 3-RELATED"/>
    <property type="match status" value="1"/>
</dbReference>
<feature type="transmembrane region" description="Helical" evidence="1">
    <location>
        <begin position="278"/>
        <end position="300"/>
    </location>
</feature>
<keyword evidence="1" id="KW-1133">Transmembrane helix</keyword>
<feature type="transmembrane region" description="Helical" evidence="1">
    <location>
        <begin position="72"/>
        <end position="91"/>
    </location>
</feature>
<feature type="transmembrane region" description="Helical" evidence="1">
    <location>
        <begin position="124"/>
        <end position="145"/>
    </location>
</feature>
<reference evidence="2" key="1">
    <citation type="submission" date="2020-04" db="EMBL/GenBank/DDBJ databases">
        <authorList>
            <person name="Neveu A P."/>
        </authorList>
    </citation>
    <scope>NUCLEOTIDE SEQUENCE</scope>
    <source>
        <tissue evidence="2">Whole embryo</tissue>
    </source>
</reference>
<sequence length="475" mass="53145">MNFLYAISISTAYLEVLFFGGVIFGWPQLQYVLTKEGYFAEACNLSKFNQTELNNASSLQQPCTKTAEHLSSVFQLAVLVLNVSAFPLGCIQDTFGTWASRFIACFLNTGGYVLLCFSTPQNTWLLYAATVMISVGGFHFLLSNVQLGNLTSSYRSIYVTILNGMFGDSVLTFLLLQVLYDKGLKPRVFFQVLAALSLLSWARTFLLMPKKLIPFPLPNGLYKYGVFDLFKKKEPSSNLEIKEKVEDSNSLLTKKSTDSAKSENTVTVPSFRSCVFSYLFISNTFLYVASYFRFAMYLASFVSWLKSFTPTKEIGSLTEILGYVTLTVAVISPINGAIATYILRYYKPRIKSARQATLRGLAAQGLATVFIQIILNISVLTRQVYFSIVMNMFFRAFLFGTAFSFIAGAFPSQHFGKLMGLTQALGGLSSLLQYAHFKVAALYGFLAMDVYFLIISFLCFVHPFLVCREAYAKKK</sequence>
<feature type="transmembrane region" description="Helical" evidence="1">
    <location>
        <begin position="98"/>
        <end position="118"/>
    </location>
</feature>
<feature type="transmembrane region" description="Helical" evidence="1">
    <location>
        <begin position="358"/>
        <end position="378"/>
    </location>
</feature>
<feature type="transmembrane region" description="Helical" evidence="1">
    <location>
        <begin position="384"/>
        <end position="406"/>
    </location>
</feature>
<keyword evidence="1" id="KW-0812">Transmembrane</keyword>